<evidence type="ECO:0000259" key="2">
    <source>
        <dbReference type="Pfam" id="PF19327"/>
    </source>
</evidence>
<name>A0A5N6L312_9ROSI</name>
<dbReference type="Gene3D" id="3.30.428.70">
    <property type="match status" value="1"/>
</dbReference>
<dbReference type="InterPro" id="IPR036265">
    <property type="entry name" value="HIT-like_sf"/>
</dbReference>
<protein>
    <submittedName>
        <fullName evidence="3">Uncharacterized protein</fullName>
    </submittedName>
</protein>
<feature type="domain" description="ATP adenylyltransferase C-terminal" evidence="1">
    <location>
        <begin position="209"/>
        <end position="338"/>
    </location>
</feature>
<dbReference type="SUPFAM" id="SSF54197">
    <property type="entry name" value="HIT-like"/>
    <property type="match status" value="1"/>
</dbReference>
<proteinExistence type="predicted"/>
<dbReference type="PANTHER" id="PTHR38420:SF3">
    <property type="entry name" value="5',5'''-P-1,P-4-TETRAPHOSPHATE PHOSPHORYLASE 2"/>
    <property type="match status" value="1"/>
</dbReference>
<dbReference type="Pfam" id="PF19327">
    <property type="entry name" value="Ap4A_phos_N"/>
    <property type="match status" value="1"/>
</dbReference>
<dbReference type="GO" id="GO:0005524">
    <property type="term" value="F:ATP binding"/>
    <property type="evidence" value="ECO:0007669"/>
    <property type="project" value="InterPro"/>
</dbReference>
<dbReference type="InterPro" id="IPR009163">
    <property type="entry name" value="Ap4A_phos1/2"/>
</dbReference>
<dbReference type="GO" id="GO:0003877">
    <property type="term" value="F:ATP:ADP adenylyltransferase activity"/>
    <property type="evidence" value="ECO:0007669"/>
    <property type="project" value="InterPro"/>
</dbReference>
<feature type="domain" description="Ap4A phosphorylase 1/2 N-terminal" evidence="2">
    <location>
        <begin position="7"/>
        <end position="173"/>
    </location>
</feature>
<dbReference type="InterPro" id="IPR045759">
    <property type="entry name" value="Ap4A_phos1/2_N"/>
</dbReference>
<dbReference type="AlphaFoldDB" id="A0A5N6L312"/>
<dbReference type="Proteomes" id="UP000327013">
    <property type="component" value="Unassembled WGS sequence"/>
</dbReference>
<dbReference type="EMBL" id="VIBQ01000074">
    <property type="protein sequence ID" value="KAB8616662.1"/>
    <property type="molecule type" value="Genomic_DNA"/>
</dbReference>
<dbReference type="GO" id="GO:0009117">
    <property type="term" value="P:nucleotide metabolic process"/>
    <property type="evidence" value="ECO:0007669"/>
    <property type="project" value="InterPro"/>
</dbReference>
<organism evidence="3 4">
    <name type="scientific">Carpinus fangiana</name>
    <dbReference type="NCBI Taxonomy" id="176857"/>
    <lineage>
        <taxon>Eukaryota</taxon>
        <taxon>Viridiplantae</taxon>
        <taxon>Streptophyta</taxon>
        <taxon>Embryophyta</taxon>
        <taxon>Tracheophyta</taxon>
        <taxon>Spermatophyta</taxon>
        <taxon>Magnoliopsida</taxon>
        <taxon>eudicotyledons</taxon>
        <taxon>Gunneridae</taxon>
        <taxon>Pentapetalae</taxon>
        <taxon>rosids</taxon>
        <taxon>fabids</taxon>
        <taxon>Fagales</taxon>
        <taxon>Betulaceae</taxon>
        <taxon>Carpinus</taxon>
    </lineage>
</organism>
<sequence length="349" mass="38275">MSLGVDGNLADLVRAKYTTAKASGAVVFAETELAIVRLSGVAFQVRYAPGLAKKPLGYDLKASKSSAPKPDPFDNPPEELLVARVPGGSPTHTLVLNKFPIIDNHFILATIENKLQTSFLEEVDLELTYNCLKAWAESESPGGKPKLFAFFNSGRHSGASQPHRHVQFIPSEDMTSGETDQWPLLVDAIVFGPHATDTGELSFFRTHRDLPFKHFGTRLPPNATPMMLRQLYMNLYDQCESAVKEYAELNPGKVVPEETEDGSLPISYNLAMTTTSMVMCPRISEGLAFKREDGDEIAYAALNGTTLGGTVLSKDEWLFKTLQQAENVEDLLGEIGIPTLSRQQSLGTR</sequence>
<dbReference type="OrthoDB" id="10267950at2759"/>
<dbReference type="PANTHER" id="PTHR38420">
    <property type="entry name" value="AP-4-A PHOSPHORYLASE II"/>
    <property type="match status" value="1"/>
</dbReference>
<evidence type="ECO:0000313" key="4">
    <source>
        <dbReference type="Proteomes" id="UP000327013"/>
    </source>
</evidence>
<accession>A0A5N6L312</accession>
<evidence type="ECO:0000313" key="3">
    <source>
        <dbReference type="EMBL" id="KAB8616662.1"/>
    </source>
</evidence>
<comment type="caution">
    <text evidence="3">The sequence shown here is derived from an EMBL/GenBank/DDBJ whole genome shotgun (WGS) entry which is preliminary data.</text>
</comment>
<evidence type="ECO:0000259" key="1">
    <source>
        <dbReference type="Pfam" id="PF09830"/>
    </source>
</evidence>
<dbReference type="InterPro" id="IPR043171">
    <property type="entry name" value="Ap4A_phos1/2-like"/>
</dbReference>
<reference evidence="3 4" key="1">
    <citation type="submission" date="2019-06" db="EMBL/GenBank/DDBJ databases">
        <title>A chromosomal-level reference genome of Carpinus fangiana (Coryloideae, Betulaceae).</title>
        <authorList>
            <person name="Yang X."/>
            <person name="Wang Z."/>
            <person name="Zhang L."/>
            <person name="Hao G."/>
            <person name="Liu J."/>
            <person name="Yang Y."/>
        </authorList>
    </citation>
    <scope>NUCLEOTIDE SEQUENCE [LARGE SCALE GENOMIC DNA]</scope>
    <source>
        <strain evidence="3">Cfa_2016G</strain>
        <tissue evidence="3">Leaf</tissue>
    </source>
</reference>
<dbReference type="InterPro" id="IPR019200">
    <property type="entry name" value="ATP_adenylylTrfase_C"/>
</dbReference>
<gene>
    <name evidence="3" type="ORF">FH972_025997</name>
</gene>
<dbReference type="Pfam" id="PF09830">
    <property type="entry name" value="ATP_transf"/>
    <property type="match status" value="1"/>
</dbReference>
<keyword evidence="4" id="KW-1185">Reference proteome</keyword>